<name>A0A8T3B9A6_DENNO</name>
<evidence type="ECO:0000313" key="4">
    <source>
        <dbReference type="EMBL" id="KAI0507212.1"/>
    </source>
</evidence>
<dbReference type="Proteomes" id="UP000829196">
    <property type="component" value="Unassembled WGS sequence"/>
</dbReference>
<keyword evidence="5" id="KW-1185">Reference proteome</keyword>
<dbReference type="Pfam" id="PF13976">
    <property type="entry name" value="gag_pre-integrs"/>
    <property type="match status" value="1"/>
</dbReference>
<feature type="domain" description="Retrovirus-related Pol polyprotein from transposon TNT 1-94-like beta-barrel" evidence="3">
    <location>
        <begin position="162"/>
        <end position="240"/>
    </location>
</feature>
<proteinExistence type="predicted"/>
<dbReference type="AlphaFoldDB" id="A0A8T3B9A6"/>
<sequence length="358" mass="39049">MTQYLADIKSLVDNIASAGSTVDTEDIILYILNGLPPSYQSFKTAIRTMLTPISLDNLYALLLSEEINLASDASRTTAIPDPTTAFYSIRGRGRRTRGKGPHNLPNSQRPNPHASTICQICFKKGHAASSCWHISNLSYTPSANTSQPTALAAGNTRNTSEWFLDSSASSHLTNSFDNLSVSAPYQGQDGVIIGDGSTVSIANSGTGLLSLPDRKLKLSQLFHSPDLQYNLISISQLLKDNNISIVFDPNGFFLKDLTTQEVLLQGPCRSGLYKLPTTSQDTSHHAYSTARAINFSWHNRLGHPNNSILHLLASLNPHLNIDLTNSCTTCNVSKAHKLLFTKSLSRRTNALELIHSDL</sequence>
<dbReference type="EMBL" id="JAGYWB010000010">
    <property type="protein sequence ID" value="KAI0507212.1"/>
    <property type="molecule type" value="Genomic_DNA"/>
</dbReference>
<dbReference type="Pfam" id="PF22936">
    <property type="entry name" value="Pol_BBD"/>
    <property type="match status" value="1"/>
</dbReference>
<evidence type="ECO:0000259" key="3">
    <source>
        <dbReference type="Pfam" id="PF22936"/>
    </source>
</evidence>
<reference evidence="4" key="1">
    <citation type="journal article" date="2022" name="Front. Genet.">
        <title>Chromosome-Scale Assembly of the Dendrobium nobile Genome Provides Insights Into the Molecular Mechanism of the Biosynthesis of the Medicinal Active Ingredient of Dendrobium.</title>
        <authorList>
            <person name="Xu Q."/>
            <person name="Niu S.-C."/>
            <person name="Li K.-L."/>
            <person name="Zheng P.-J."/>
            <person name="Zhang X.-J."/>
            <person name="Jia Y."/>
            <person name="Liu Y."/>
            <person name="Niu Y.-X."/>
            <person name="Yu L.-H."/>
            <person name="Chen D.-F."/>
            <person name="Zhang G.-Q."/>
        </authorList>
    </citation>
    <scope>NUCLEOTIDE SEQUENCE</scope>
    <source>
        <tissue evidence="4">Leaf</tissue>
    </source>
</reference>
<gene>
    <name evidence="4" type="ORF">KFK09_013334</name>
</gene>
<evidence type="ECO:0008006" key="6">
    <source>
        <dbReference type="Google" id="ProtNLM"/>
    </source>
</evidence>
<dbReference type="PANTHER" id="PTHR47481">
    <property type="match status" value="1"/>
</dbReference>
<feature type="compositionally biased region" description="Basic residues" evidence="1">
    <location>
        <begin position="91"/>
        <end position="100"/>
    </location>
</feature>
<dbReference type="InterPro" id="IPR025724">
    <property type="entry name" value="GAG-pre-integrase_dom"/>
</dbReference>
<dbReference type="PANTHER" id="PTHR47481:SF22">
    <property type="entry name" value="RETROTRANSPOSON GAG DOMAIN-CONTAINING PROTEIN"/>
    <property type="match status" value="1"/>
</dbReference>
<evidence type="ECO:0000313" key="5">
    <source>
        <dbReference type="Proteomes" id="UP000829196"/>
    </source>
</evidence>
<dbReference type="OrthoDB" id="684929at2759"/>
<feature type="region of interest" description="Disordered" evidence="1">
    <location>
        <begin position="91"/>
        <end position="112"/>
    </location>
</feature>
<protein>
    <recommendedName>
        <fullName evidence="6">Retrovirus-related Pol polyprotein from transposon TNT 1-94</fullName>
    </recommendedName>
</protein>
<comment type="caution">
    <text evidence="4">The sequence shown here is derived from an EMBL/GenBank/DDBJ whole genome shotgun (WGS) entry which is preliminary data.</text>
</comment>
<evidence type="ECO:0000259" key="2">
    <source>
        <dbReference type="Pfam" id="PF13976"/>
    </source>
</evidence>
<dbReference type="InterPro" id="IPR054722">
    <property type="entry name" value="PolX-like_BBD"/>
</dbReference>
<evidence type="ECO:0000256" key="1">
    <source>
        <dbReference type="SAM" id="MobiDB-lite"/>
    </source>
</evidence>
<dbReference type="Pfam" id="PF14223">
    <property type="entry name" value="Retrotran_gag_2"/>
    <property type="match status" value="1"/>
</dbReference>
<organism evidence="4 5">
    <name type="scientific">Dendrobium nobile</name>
    <name type="common">Orchid</name>
    <dbReference type="NCBI Taxonomy" id="94219"/>
    <lineage>
        <taxon>Eukaryota</taxon>
        <taxon>Viridiplantae</taxon>
        <taxon>Streptophyta</taxon>
        <taxon>Embryophyta</taxon>
        <taxon>Tracheophyta</taxon>
        <taxon>Spermatophyta</taxon>
        <taxon>Magnoliopsida</taxon>
        <taxon>Liliopsida</taxon>
        <taxon>Asparagales</taxon>
        <taxon>Orchidaceae</taxon>
        <taxon>Epidendroideae</taxon>
        <taxon>Malaxideae</taxon>
        <taxon>Dendrobiinae</taxon>
        <taxon>Dendrobium</taxon>
    </lineage>
</organism>
<accession>A0A8T3B9A6</accession>
<feature type="domain" description="GAG-pre-integrase" evidence="2">
    <location>
        <begin position="271"/>
        <end position="334"/>
    </location>
</feature>